<dbReference type="Proteomes" id="UP000008144">
    <property type="component" value="Chromosome 2"/>
</dbReference>
<reference evidence="1" key="4">
    <citation type="submission" date="2025-09" db="UniProtKB">
        <authorList>
            <consortium name="Ensembl"/>
        </authorList>
    </citation>
    <scope>IDENTIFICATION</scope>
</reference>
<name>H2XLE8_CIOIN</name>
<reference evidence="2" key="1">
    <citation type="journal article" date="2002" name="Science">
        <title>The draft genome of Ciona intestinalis: insights into chordate and vertebrate origins.</title>
        <authorList>
            <person name="Dehal P."/>
            <person name="Satou Y."/>
            <person name="Campbell R.K."/>
            <person name="Chapman J."/>
            <person name="Degnan B."/>
            <person name="De Tomaso A."/>
            <person name="Davidson B."/>
            <person name="Di Gregorio A."/>
            <person name="Gelpke M."/>
            <person name="Goodstein D.M."/>
            <person name="Harafuji N."/>
            <person name="Hastings K.E."/>
            <person name="Ho I."/>
            <person name="Hotta K."/>
            <person name="Huang W."/>
            <person name="Kawashima T."/>
            <person name="Lemaire P."/>
            <person name="Martinez D."/>
            <person name="Meinertzhagen I.A."/>
            <person name="Necula S."/>
            <person name="Nonaka M."/>
            <person name="Putnam N."/>
            <person name="Rash S."/>
            <person name="Saiga H."/>
            <person name="Satake M."/>
            <person name="Terry A."/>
            <person name="Yamada L."/>
            <person name="Wang H.G."/>
            <person name="Awazu S."/>
            <person name="Azumi K."/>
            <person name="Boore J."/>
            <person name="Branno M."/>
            <person name="Chin-Bow S."/>
            <person name="DeSantis R."/>
            <person name="Doyle S."/>
            <person name="Francino P."/>
            <person name="Keys D.N."/>
            <person name="Haga S."/>
            <person name="Hayashi H."/>
            <person name="Hino K."/>
            <person name="Imai K.S."/>
            <person name="Inaba K."/>
            <person name="Kano S."/>
            <person name="Kobayashi K."/>
            <person name="Kobayashi M."/>
            <person name="Lee B.I."/>
            <person name="Makabe K.W."/>
            <person name="Manohar C."/>
            <person name="Matassi G."/>
            <person name="Medina M."/>
            <person name="Mochizuki Y."/>
            <person name="Mount S."/>
            <person name="Morishita T."/>
            <person name="Miura S."/>
            <person name="Nakayama A."/>
            <person name="Nishizaka S."/>
            <person name="Nomoto H."/>
            <person name="Ohta F."/>
            <person name="Oishi K."/>
            <person name="Rigoutsos I."/>
            <person name="Sano M."/>
            <person name="Sasaki A."/>
            <person name="Sasakura Y."/>
            <person name="Shoguchi E."/>
            <person name="Shin-i T."/>
            <person name="Spagnuolo A."/>
            <person name="Stainier D."/>
            <person name="Suzuki M.M."/>
            <person name="Tassy O."/>
            <person name="Takatori N."/>
            <person name="Tokuoka M."/>
            <person name="Yagi K."/>
            <person name="Yoshizaki F."/>
            <person name="Wada S."/>
            <person name="Zhang C."/>
            <person name="Hyatt P.D."/>
            <person name="Larimer F."/>
            <person name="Detter C."/>
            <person name="Doggett N."/>
            <person name="Glavina T."/>
            <person name="Hawkins T."/>
            <person name="Richardson P."/>
            <person name="Lucas S."/>
            <person name="Kohara Y."/>
            <person name="Levine M."/>
            <person name="Satoh N."/>
            <person name="Rokhsar D.S."/>
        </authorList>
    </citation>
    <scope>NUCLEOTIDE SEQUENCE [LARGE SCALE GENOMIC DNA]</scope>
</reference>
<dbReference type="Ensembl" id="ENSCINT00000037013.1">
    <property type="protein sequence ID" value="ENSCINP00000030480.1"/>
    <property type="gene ID" value="ENSCING00000019874.1"/>
</dbReference>
<organism evidence="1 2">
    <name type="scientific">Ciona intestinalis</name>
    <name type="common">Transparent sea squirt</name>
    <name type="synonym">Ascidia intestinalis</name>
    <dbReference type="NCBI Taxonomy" id="7719"/>
    <lineage>
        <taxon>Eukaryota</taxon>
        <taxon>Metazoa</taxon>
        <taxon>Chordata</taxon>
        <taxon>Tunicata</taxon>
        <taxon>Ascidiacea</taxon>
        <taxon>Phlebobranchia</taxon>
        <taxon>Cionidae</taxon>
        <taxon>Ciona</taxon>
    </lineage>
</organism>
<sequence>IENLIKTLIFTNQVPNIPKSKLIPEQNLFRLIISTFFNEYYVTRIKEIKDKITTTR</sequence>
<protein>
    <submittedName>
        <fullName evidence="1">Uncharacterized protein</fullName>
    </submittedName>
</protein>
<accession>H2XLE8</accession>
<dbReference type="EMBL" id="EAAA01001478">
    <property type="status" value="NOT_ANNOTATED_CDS"/>
    <property type="molecule type" value="Genomic_DNA"/>
</dbReference>
<reference evidence="1" key="2">
    <citation type="journal article" date="2008" name="Genome Biol.">
        <title>Improved genome assembly and evidence-based global gene model set for the chordate Ciona intestinalis: new insight into intron and operon populations.</title>
        <authorList>
            <person name="Satou Y."/>
            <person name="Mineta K."/>
            <person name="Ogasawara M."/>
            <person name="Sasakura Y."/>
            <person name="Shoguchi E."/>
            <person name="Ueno K."/>
            <person name="Yamada L."/>
            <person name="Matsumoto J."/>
            <person name="Wasserscheid J."/>
            <person name="Dewar K."/>
            <person name="Wiley G.B."/>
            <person name="Macmil S.L."/>
            <person name="Roe B.A."/>
            <person name="Zeller R.W."/>
            <person name="Hastings K.E."/>
            <person name="Lemaire P."/>
            <person name="Lindquist E."/>
            <person name="Endo T."/>
            <person name="Hotta K."/>
            <person name="Inaba K."/>
        </authorList>
    </citation>
    <scope>NUCLEOTIDE SEQUENCE [LARGE SCALE GENOMIC DNA]</scope>
    <source>
        <strain evidence="1">wild type</strain>
    </source>
</reference>
<dbReference type="HOGENOM" id="CLU_3019446_0_0_1"/>
<dbReference type="InParanoid" id="H2XLE8"/>
<dbReference type="AlphaFoldDB" id="H2XLE8"/>
<reference evidence="1" key="3">
    <citation type="submission" date="2025-08" db="UniProtKB">
        <authorList>
            <consortium name="Ensembl"/>
        </authorList>
    </citation>
    <scope>IDENTIFICATION</scope>
</reference>
<evidence type="ECO:0000313" key="2">
    <source>
        <dbReference type="Proteomes" id="UP000008144"/>
    </source>
</evidence>
<evidence type="ECO:0000313" key="1">
    <source>
        <dbReference type="Ensembl" id="ENSCINP00000030480.1"/>
    </source>
</evidence>
<proteinExistence type="predicted"/>
<keyword evidence="2" id="KW-1185">Reference proteome</keyword>